<protein>
    <recommendedName>
        <fullName evidence="3">ThiamineS protein</fullName>
    </recommendedName>
</protein>
<dbReference type="EnsemblBacteria" id="ACZ18541">
    <property type="protein sequence ID" value="ACZ18541"/>
    <property type="gene ID" value="Taci_0304"/>
</dbReference>
<dbReference type="STRING" id="525903.Taci_0304"/>
<dbReference type="RefSeq" id="WP_012869057.1">
    <property type="nucleotide sequence ID" value="NC_013522.1"/>
</dbReference>
<evidence type="ECO:0000313" key="2">
    <source>
        <dbReference type="Proteomes" id="UP000002030"/>
    </source>
</evidence>
<gene>
    <name evidence="1" type="ordered locus">Taci_0304</name>
</gene>
<dbReference type="Proteomes" id="UP000002030">
    <property type="component" value="Chromosome"/>
</dbReference>
<dbReference type="AlphaFoldDB" id="D1B8D8"/>
<organism evidence="1 2">
    <name type="scientific">Thermanaerovibrio acidaminovorans (strain ATCC 49978 / DSM 6589 / Su883)</name>
    <name type="common">Selenomonas acidaminovorans</name>
    <dbReference type="NCBI Taxonomy" id="525903"/>
    <lineage>
        <taxon>Bacteria</taxon>
        <taxon>Thermotogati</taxon>
        <taxon>Synergistota</taxon>
        <taxon>Synergistia</taxon>
        <taxon>Synergistales</taxon>
        <taxon>Synergistaceae</taxon>
        <taxon>Thermanaerovibrio</taxon>
    </lineage>
</organism>
<proteinExistence type="predicted"/>
<reference evidence="1 2" key="1">
    <citation type="journal article" date="2009" name="Stand. Genomic Sci.">
        <title>Complete genome sequence of Thermanaerovibrio acidaminovorans type strain (Su883).</title>
        <authorList>
            <person name="Chovatia M."/>
            <person name="Sikorski J."/>
            <person name="Schroder M."/>
            <person name="Lapidus A."/>
            <person name="Nolan M."/>
            <person name="Tice H."/>
            <person name="Glavina Del Rio T."/>
            <person name="Copeland A."/>
            <person name="Cheng J.F."/>
            <person name="Lucas S."/>
            <person name="Chen F."/>
            <person name="Bruce D."/>
            <person name="Goodwin L."/>
            <person name="Pitluck S."/>
            <person name="Ivanova N."/>
            <person name="Mavromatis K."/>
            <person name="Ovchinnikova G."/>
            <person name="Pati A."/>
            <person name="Chen A."/>
            <person name="Palaniappan K."/>
            <person name="Land M."/>
            <person name="Hauser L."/>
            <person name="Chang Y.J."/>
            <person name="Jeffries C.D."/>
            <person name="Chain P."/>
            <person name="Saunders E."/>
            <person name="Detter J.C."/>
            <person name="Brettin T."/>
            <person name="Rohde M."/>
            <person name="Goker M."/>
            <person name="Spring S."/>
            <person name="Bristow J."/>
            <person name="Markowitz V."/>
            <person name="Hugenholtz P."/>
            <person name="Kyrpides N.C."/>
            <person name="Klenk H.P."/>
            <person name="Eisen J.A."/>
        </authorList>
    </citation>
    <scope>NUCLEOTIDE SEQUENCE [LARGE SCALE GENOMIC DNA]</scope>
    <source>
        <strain evidence="2">ATCC 49978 / DSM 6589 / Su883</strain>
    </source>
</reference>
<dbReference type="EMBL" id="CP001818">
    <property type="protein sequence ID" value="ACZ18541.1"/>
    <property type="molecule type" value="Genomic_DNA"/>
</dbReference>
<evidence type="ECO:0000313" key="1">
    <source>
        <dbReference type="EMBL" id="ACZ18541.1"/>
    </source>
</evidence>
<keyword evidence="2" id="KW-1185">Reference proteome</keyword>
<dbReference type="KEGG" id="tai:Taci_0304"/>
<evidence type="ECO:0008006" key="3">
    <source>
        <dbReference type="Google" id="ProtNLM"/>
    </source>
</evidence>
<sequence>MDDIRIRVLLDGSSLSVRVPRGAPVRRALQEAGVDLSHVGMVVWDWRLLDLDEEVPAGEICVLPPLDGG</sequence>
<accession>D1B8D8</accession>
<name>D1B8D8_THEAS</name>
<dbReference type="HOGENOM" id="CLU_2774564_0_0_0"/>